<gene>
    <name evidence="2" type="ordered locus">SpiGrapes_1018</name>
</gene>
<evidence type="ECO:0000313" key="3">
    <source>
        <dbReference type="Proteomes" id="UP000005632"/>
    </source>
</evidence>
<evidence type="ECO:0000259" key="1">
    <source>
        <dbReference type="PROSITE" id="PS51186"/>
    </source>
</evidence>
<organism evidence="2 3">
    <name type="scientific">Sphaerochaeta pleomorpha (strain ATCC BAA-1885 / DSM 22778 / Grapes)</name>
    <dbReference type="NCBI Taxonomy" id="158190"/>
    <lineage>
        <taxon>Bacteria</taxon>
        <taxon>Pseudomonadati</taxon>
        <taxon>Spirochaetota</taxon>
        <taxon>Spirochaetia</taxon>
        <taxon>Spirochaetales</taxon>
        <taxon>Sphaerochaetaceae</taxon>
        <taxon>Sphaerochaeta</taxon>
    </lineage>
</organism>
<proteinExistence type="predicted"/>
<keyword evidence="3" id="KW-1185">Reference proteome</keyword>
<accession>G8QRQ9</accession>
<dbReference type="SUPFAM" id="SSF55729">
    <property type="entry name" value="Acyl-CoA N-acyltransferases (Nat)"/>
    <property type="match status" value="1"/>
</dbReference>
<dbReference type="eggNOG" id="COG5628">
    <property type="taxonomic scope" value="Bacteria"/>
</dbReference>
<dbReference type="OrthoDB" id="8479334at2"/>
<sequence>MDIQVERVPLKDKPILDNLLSMYCYEWSQYDKSDVNSQGSYGYRIGEYWENEKFHPFVIKVDGVLAGFVLVNNEFDIHTDYDYAMAEFFIMYKYRHLGIGRYVAHMIFDRFPGKWELKRHPHNLASVLFWDKIVAAYTQGNFEIIRSCPNVLYHDGTCADILSFEN</sequence>
<dbReference type="KEGG" id="sgp:SpiGrapes_1018"/>
<dbReference type="EMBL" id="CP003155">
    <property type="protein sequence ID" value="AEV28842.1"/>
    <property type="molecule type" value="Genomic_DNA"/>
</dbReference>
<dbReference type="RefSeq" id="WP_014269691.1">
    <property type="nucleotide sequence ID" value="NC_016633.1"/>
</dbReference>
<dbReference type="GO" id="GO:0016747">
    <property type="term" value="F:acyltransferase activity, transferring groups other than amino-acyl groups"/>
    <property type="evidence" value="ECO:0007669"/>
    <property type="project" value="InterPro"/>
</dbReference>
<dbReference type="Gene3D" id="3.40.630.30">
    <property type="match status" value="1"/>
</dbReference>
<evidence type="ECO:0000313" key="2">
    <source>
        <dbReference type="EMBL" id="AEV28842.1"/>
    </source>
</evidence>
<keyword evidence="2" id="KW-0808">Transferase</keyword>
<dbReference type="Proteomes" id="UP000005632">
    <property type="component" value="Chromosome"/>
</dbReference>
<reference evidence="2 3" key="1">
    <citation type="submission" date="2011-11" db="EMBL/GenBank/DDBJ databases">
        <title>Complete sequence of Spirochaeta sp. grapes.</title>
        <authorList>
            <consortium name="US DOE Joint Genome Institute"/>
            <person name="Lucas S."/>
            <person name="Han J."/>
            <person name="Lapidus A."/>
            <person name="Cheng J.-F."/>
            <person name="Goodwin L."/>
            <person name="Pitluck S."/>
            <person name="Peters L."/>
            <person name="Ovchinnikova G."/>
            <person name="Munk A.C."/>
            <person name="Detter J.C."/>
            <person name="Han C."/>
            <person name="Tapia R."/>
            <person name="Land M."/>
            <person name="Hauser L."/>
            <person name="Kyrpides N."/>
            <person name="Ivanova N."/>
            <person name="Pagani I."/>
            <person name="Ritalahtilisa K."/>
            <person name="Loeffler F."/>
            <person name="Woyke T."/>
        </authorList>
    </citation>
    <scope>NUCLEOTIDE SEQUENCE [LARGE SCALE GENOMIC DNA]</scope>
    <source>
        <strain evidence="3">ATCC BAA-1885 / DSM 22778 / Grapes</strain>
    </source>
</reference>
<feature type="domain" description="N-acetyltransferase" evidence="1">
    <location>
        <begin position="3"/>
        <end position="165"/>
    </location>
</feature>
<dbReference type="PROSITE" id="PS51186">
    <property type="entry name" value="GNAT"/>
    <property type="match status" value="1"/>
</dbReference>
<protein>
    <submittedName>
        <fullName evidence="2">Putative acetyltransferase</fullName>
    </submittedName>
</protein>
<dbReference type="AlphaFoldDB" id="G8QRQ9"/>
<dbReference type="InterPro" id="IPR000182">
    <property type="entry name" value="GNAT_dom"/>
</dbReference>
<dbReference type="Pfam" id="PF00583">
    <property type="entry name" value="Acetyltransf_1"/>
    <property type="match status" value="1"/>
</dbReference>
<dbReference type="InterPro" id="IPR016181">
    <property type="entry name" value="Acyl_CoA_acyltransferase"/>
</dbReference>
<dbReference type="HOGENOM" id="CLU_112329_1_1_12"/>
<dbReference type="STRING" id="158190.SpiGrapes_1018"/>
<name>G8QRQ9_SPHPG</name>